<dbReference type="InterPro" id="IPR016174">
    <property type="entry name" value="Di-haem_cyt_TM"/>
</dbReference>
<dbReference type="SUPFAM" id="SSF81342">
    <property type="entry name" value="Transmembrane di-heme cytochromes"/>
    <property type="match status" value="1"/>
</dbReference>
<feature type="transmembrane region" description="Helical" evidence="14">
    <location>
        <begin position="27"/>
        <end position="54"/>
    </location>
</feature>
<feature type="transmembrane region" description="Helical" evidence="14">
    <location>
        <begin position="226"/>
        <end position="245"/>
    </location>
</feature>
<feature type="transmembrane region" description="Helical" evidence="14">
    <location>
        <begin position="110"/>
        <end position="132"/>
    </location>
</feature>
<evidence type="ECO:0000259" key="15">
    <source>
        <dbReference type="PROSITE" id="PS51002"/>
    </source>
</evidence>
<evidence type="ECO:0000256" key="4">
    <source>
        <dbReference type="ARBA" id="ARBA00022617"/>
    </source>
</evidence>
<evidence type="ECO:0000256" key="13">
    <source>
        <dbReference type="ARBA" id="ARBA00023136"/>
    </source>
</evidence>
<dbReference type="InterPro" id="IPR036150">
    <property type="entry name" value="Cyt_b/b6_C_sf"/>
</dbReference>
<accession>A0A481SCC9</accession>
<dbReference type="PANTHER" id="PTHR19271:SF16">
    <property type="entry name" value="CYTOCHROME B"/>
    <property type="match status" value="1"/>
</dbReference>
<dbReference type="Pfam" id="PF00033">
    <property type="entry name" value="Cytochrome_B"/>
    <property type="match status" value="1"/>
</dbReference>
<feature type="transmembrane region" description="Helical" evidence="14">
    <location>
        <begin position="319"/>
        <end position="338"/>
    </location>
</feature>
<name>A0A481SCC9_9APIC</name>
<evidence type="ECO:0000256" key="1">
    <source>
        <dbReference type="ARBA" id="ARBA00004448"/>
    </source>
</evidence>
<keyword evidence="9 14" id="KW-0249">Electron transport</keyword>
<proteinExistence type="inferred from homology"/>
<keyword evidence="6 14" id="KW-0812">Transmembrane</keyword>
<dbReference type="SUPFAM" id="SSF81648">
    <property type="entry name" value="a domain/subunit of cytochrome bc1 complex (Ubiquinol-cytochrome c reductase)"/>
    <property type="match status" value="1"/>
</dbReference>
<geneLocation type="mitochondrion" evidence="17"/>
<reference evidence="17" key="1">
    <citation type="journal article" date="2019" name="Int. J. Parasitol.">
        <title>Next generation sequencing from Hepatozoon canis (Apicomplexa: Coccidia: Adeleorina): Complete apicoplast genome and multiple mitochondrion-associated sequences.</title>
        <authorList>
            <person name="Leveille A.N."/>
            <person name="Baneth G."/>
            <person name="Barta J.R."/>
        </authorList>
    </citation>
    <scope>NUCLEOTIDE SEQUENCE</scope>
    <source>
        <strain evidence="17">9992</strain>
    </source>
</reference>
<keyword evidence="3 14" id="KW-0813">Transport</keyword>
<keyword evidence="5 14" id="KW-0679">Respiratory chain</keyword>
<dbReference type="PROSITE" id="PS51002">
    <property type="entry name" value="CYTB_NTER"/>
    <property type="match status" value="1"/>
</dbReference>
<feature type="transmembrane region" description="Helical" evidence="14">
    <location>
        <begin position="344"/>
        <end position="363"/>
    </location>
</feature>
<keyword evidence="13 14" id="KW-0472">Membrane</keyword>
<feature type="domain" description="Cytochrome b/b6 N-terminal region profile" evidence="15">
    <location>
        <begin position="1"/>
        <end position="204"/>
    </location>
</feature>
<evidence type="ECO:0000256" key="12">
    <source>
        <dbReference type="ARBA" id="ARBA00023128"/>
    </source>
</evidence>
<keyword evidence="4 14" id="KW-0349">Heme</keyword>
<evidence type="ECO:0000256" key="14">
    <source>
        <dbReference type="RuleBase" id="RU362117"/>
    </source>
</evidence>
<evidence type="ECO:0000256" key="7">
    <source>
        <dbReference type="ARBA" id="ARBA00022723"/>
    </source>
</evidence>
<evidence type="ECO:0000313" key="17">
    <source>
        <dbReference type="EMBL" id="QBH61301.1"/>
    </source>
</evidence>
<dbReference type="GO" id="GO:0046872">
    <property type="term" value="F:metal ion binding"/>
    <property type="evidence" value="ECO:0007669"/>
    <property type="project" value="UniProtKB-UniRule"/>
</dbReference>
<dbReference type="InterPro" id="IPR005798">
    <property type="entry name" value="Cyt_b/b6_C"/>
</dbReference>
<sequence length="369" mass="42012">MFYSSYLSINQVKAHLQSYPCPLNLNFFWNFGFLLAMVFVLQILTGILLSSFYTPDTSLSFFSVHYIMREINSGYILRYTHATGASLVFIFLYCHILRGIVFGSYTYLPLVWITGILIFVISMAIAFLGYVLPWGQMSYWGATVITNLLSPIPGLVTWVCGGYYVDNPTLKRFFVLHFVLPFFVLVVVFVHIFYLHLNGSNNPLGVDTALKIPFYPNILASDIKGLWYLLLALAIQVGFGVLPLSHPDNNCHVDKFVTPHQIVPEWYFLGFYSVLKSIPSKPAGMVIMFSFIQSLLVLAEARQFNKPVSVKYLTRSRSVVSFSTSLCYSFYCLFWIGAQLPQPVFASYGRVFIIYYFLSLLLLTGHTTH</sequence>
<evidence type="ECO:0000256" key="5">
    <source>
        <dbReference type="ARBA" id="ARBA00022660"/>
    </source>
</evidence>
<feature type="transmembrane region" description="Helical" evidence="14">
    <location>
        <begin position="75"/>
        <end position="98"/>
    </location>
</feature>
<dbReference type="PROSITE" id="PS51003">
    <property type="entry name" value="CYTB_CTER"/>
    <property type="match status" value="1"/>
</dbReference>
<dbReference type="GO" id="GO:0006122">
    <property type="term" value="P:mitochondrial electron transport, ubiquinol to cytochrome c"/>
    <property type="evidence" value="ECO:0007669"/>
    <property type="project" value="TreeGrafter"/>
</dbReference>
<keyword evidence="8" id="KW-0999">Mitochondrion inner membrane</keyword>
<keyword evidence="12 14" id="KW-0496">Mitochondrion</keyword>
<evidence type="ECO:0000256" key="6">
    <source>
        <dbReference type="ARBA" id="ARBA00022692"/>
    </source>
</evidence>
<comment type="function">
    <text evidence="14">Component of the ubiquinol-cytochrome c reductase complex (complex III or cytochrome b-c1 complex) that is part of the mitochondrial respiratory chain. The b-c1 complex mediates electron transfer from ubiquinol to cytochrome c. Contributes to the generation of a proton gradient across the mitochondrial membrane that is then used for ATP synthesis.</text>
</comment>
<comment type="similarity">
    <text evidence="14">Belongs to the cytochrome b family.</text>
</comment>
<dbReference type="InterPro" id="IPR005797">
    <property type="entry name" value="Cyt_b/b6_N"/>
</dbReference>
<keyword evidence="10 14" id="KW-1133">Transmembrane helix</keyword>
<comment type="subcellular location">
    <subcellularLocation>
        <location evidence="1">Mitochondrion inner membrane</location>
        <topology evidence="1">Multi-pass membrane protein</topology>
    </subcellularLocation>
</comment>
<evidence type="ECO:0000256" key="9">
    <source>
        <dbReference type="ARBA" id="ARBA00022982"/>
    </source>
</evidence>
<dbReference type="Pfam" id="PF00032">
    <property type="entry name" value="Cytochrom_B_C"/>
    <property type="match status" value="1"/>
</dbReference>
<dbReference type="Gene3D" id="1.20.810.10">
    <property type="entry name" value="Cytochrome Bc1 Complex, Chain C"/>
    <property type="match status" value="1"/>
</dbReference>
<evidence type="ECO:0000256" key="11">
    <source>
        <dbReference type="ARBA" id="ARBA00023004"/>
    </source>
</evidence>
<dbReference type="GO" id="GO:0008121">
    <property type="term" value="F:quinol-cytochrome-c reductase activity"/>
    <property type="evidence" value="ECO:0007669"/>
    <property type="project" value="TreeGrafter"/>
</dbReference>
<comment type="cofactor">
    <cofactor evidence="14">
        <name>heme b</name>
        <dbReference type="ChEBI" id="CHEBI:60344"/>
    </cofactor>
    <text evidence="14">Binds 2 heme groups non-covalently.</text>
</comment>
<protein>
    <recommendedName>
        <fullName evidence="2 14">Cytochrome b</fullName>
    </recommendedName>
</protein>
<evidence type="ECO:0000259" key="16">
    <source>
        <dbReference type="PROSITE" id="PS51003"/>
    </source>
</evidence>
<dbReference type="InterPro" id="IPR048259">
    <property type="entry name" value="Cytochrome_b_N_euk/bac"/>
</dbReference>
<dbReference type="GO" id="GO:0005743">
    <property type="term" value="C:mitochondrial inner membrane"/>
    <property type="evidence" value="ECO:0007669"/>
    <property type="project" value="UniProtKB-SubCell"/>
</dbReference>
<dbReference type="CDD" id="cd00284">
    <property type="entry name" value="Cytochrome_b_N"/>
    <property type="match status" value="1"/>
</dbReference>
<organism evidence="17">
    <name type="scientific">Hepatozoon canis</name>
    <dbReference type="NCBI Taxonomy" id="110120"/>
    <lineage>
        <taxon>Eukaryota</taxon>
        <taxon>Sar</taxon>
        <taxon>Alveolata</taxon>
        <taxon>Apicomplexa</taxon>
        <taxon>Adeleorina</taxon>
        <taxon>Hepatozoidae</taxon>
        <taxon>Hepatozoon</taxon>
    </lineage>
</organism>
<feature type="transmembrane region" description="Helical" evidence="14">
    <location>
        <begin position="139"/>
        <end position="164"/>
    </location>
</feature>
<evidence type="ECO:0000256" key="8">
    <source>
        <dbReference type="ARBA" id="ARBA00022792"/>
    </source>
</evidence>
<keyword evidence="11 14" id="KW-0408">Iron</keyword>
<feature type="domain" description="Cytochrome b/b6 C-terminal region profile" evidence="16">
    <location>
        <begin position="204"/>
        <end position="369"/>
    </location>
</feature>
<dbReference type="PANTHER" id="PTHR19271">
    <property type="entry name" value="CYTOCHROME B"/>
    <property type="match status" value="1"/>
</dbReference>
<evidence type="ECO:0000256" key="10">
    <source>
        <dbReference type="ARBA" id="ARBA00022989"/>
    </source>
</evidence>
<evidence type="ECO:0000256" key="2">
    <source>
        <dbReference type="ARBA" id="ARBA00013531"/>
    </source>
</evidence>
<feature type="transmembrane region" description="Helical" evidence="14">
    <location>
        <begin position="176"/>
        <end position="195"/>
    </location>
</feature>
<keyword evidence="7 14" id="KW-0479">Metal-binding</keyword>
<dbReference type="AlphaFoldDB" id="A0A481SCC9"/>
<evidence type="ECO:0000256" key="3">
    <source>
        <dbReference type="ARBA" id="ARBA00022448"/>
    </source>
</evidence>
<dbReference type="GO" id="GO:0016491">
    <property type="term" value="F:oxidoreductase activity"/>
    <property type="evidence" value="ECO:0007669"/>
    <property type="project" value="UniProtKB-UniRule"/>
</dbReference>
<dbReference type="InterPro" id="IPR027387">
    <property type="entry name" value="Cytb/b6-like_sf"/>
</dbReference>
<dbReference type="EMBL" id="MK214283">
    <property type="protein sequence ID" value="QBH61301.1"/>
    <property type="molecule type" value="Genomic_DNA"/>
</dbReference>